<dbReference type="CDD" id="cd17546">
    <property type="entry name" value="REC_hyHK_CKI1_RcsC-like"/>
    <property type="match status" value="1"/>
</dbReference>
<evidence type="ECO:0000259" key="3">
    <source>
        <dbReference type="PROSITE" id="PS50110"/>
    </source>
</evidence>
<keyword evidence="1 2" id="KW-0597">Phosphoprotein</keyword>
<sequence length="133" mass="14447">MNGAHVLVVDDDPDVLEVVTLTLEMAGYRVSQAANGQLALAELARELPGLILLDMRMPVMDGWTFARELRARHGHRIPVVVVTAAEDARLRAREVDAEAWLGKPFDVDTLLATVGRLMARQGGLEASRSHGAP</sequence>
<dbReference type="SMART" id="SM00448">
    <property type="entry name" value="REC"/>
    <property type="match status" value="1"/>
</dbReference>
<dbReference type="InterPro" id="IPR001789">
    <property type="entry name" value="Sig_transdc_resp-reg_receiver"/>
</dbReference>
<dbReference type="Proteomes" id="UP000518300">
    <property type="component" value="Unassembled WGS sequence"/>
</dbReference>
<dbReference type="InterPro" id="IPR011006">
    <property type="entry name" value="CheY-like_superfamily"/>
</dbReference>
<comment type="caution">
    <text evidence="4">The sequence shown here is derived from an EMBL/GenBank/DDBJ whole genome shotgun (WGS) entry which is preliminary data.</text>
</comment>
<reference evidence="4 5" key="1">
    <citation type="submission" date="2020-04" db="EMBL/GenBank/DDBJ databases">
        <title>Draft genome of Pyxidicoccus fallax type strain.</title>
        <authorList>
            <person name="Whitworth D.E."/>
        </authorList>
    </citation>
    <scope>NUCLEOTIDE SEQUENCE [LARGE SCALE GENOMIC DNA]</scope>
    <source>
        <strain evidence="4 5">DSM 14698</strain>
    </source>
</reference>
<keyword evidence="5" id="KW-1185">Reference proteome</keyword>
<dbReference type="PROSITE" id="PS50110">
    <property type="entry name" value="RESPONSE_REGULATORY"/>
    <property type="match status" value="1"/>
</dbReference>
<dbReference type="Pfam" id="PF00072">
    <property type="entry name" value="Response_reg"/>
    <property type="match status" value="1"/>
</dbReference>
<feature type="domain" description="Response regulatory" evidence="3">
    <location>
        <begin position="5"/>
        <end position="118"/>
    </location>
</feature>
<dbReference type="RefSeq" id="WP_169347516.1">
    <property type="nucleotide sequence ID" value="NZ_JABBJJ010000129.1"/>
</dbReference>
<accession>A0A848LKK4</accession>
<dbReference type="SUPFAM" id="SSF52172">
    <property type="entry name" value="CheY-like"/>
    <property type="match status" value="1"/>
</dbReference>
<evidence type="ECO:0000313" key="4">
    <source>
        <dbReference type="EMBL" id="NMO18246.1"/>
    </source>
</evidence>
<proteinExistence type="predicted"/>
<dbReference type="GO" id="GO:0000160">
    <property type="term" value="P:phosphorelay signal transduction system"/>
    <property type="evidence" value="ECO:0007669"/>
    <property type="project" value="InterPro"/>
</dbReference>
<dbReference type="EMBL" id="JABBJJ010000129">
    <property type="protein sequence ID" value="NMO18246.1"/>
    <property type="molecule type" value="Genomic_DNA"/>
</dbReference>
<dbReference type="Gene3D" id="3.40.50.2300">
    <property type="match status" value="1"/>
</dbReference>
<evidence type="ECO:0000256" key="2">
    <source>
        <dbReference type="PROSITE-ProRule" id="PRU00169"/>
    </source>
</evidence>
<protein>
    <submittedName>
        <fullName evidence="4">Response regulator</fullName>
    </submittedName>
</protein>
<gene>
    <name evidence="4" type="ORF">HG543_25805</name>
</gene>
<name>A0A848LKK4_9BACT</name>
<evidence type="ECO:0000256" key="1">
    <source>
        <dbReference type="ARBA" id="ARBA00022553"/>
    </source>
</evidence>
<dbReference type="PANTHER" id="PTHR44591">
    <property type="entry name" value="STRESS RESPONSE REGULATOR PROTEIN 1"/>
    <property type="match status" value="1"/>
</dbReference>
<dbReference type="AlphaFoldDB" id="A0A848LKK4"/>
<dbReference type="InterPro" id="IPR050595">
    <property type="entry name" value="Bact_response_regulator"/>
</dbReference>
<evidence type="ECO:0000313" key="5">
    <source>
        <dbReference type="Proteomes" id="UP000518300"/>
    </source>
</evidence>
<organism evidence="4 5">
    <name type="scientific">Pyxidicoccus fallax</name>
    <dbReference type="NCBI Taxonomy" id="394095"/>
    <lineage>
        <taxon>Bacteria</taxon>
        <taxon>Pseudomonadati</taxon>
        <taxon>Myxococcota</taxon>
        <taxon>Myxococcia</taxon>
        <taxon>Myxococcales</taxon>
        <taxon>Cystobacterineae</taxon>
        <taxon>Myxococcaceae</taxon>
        <taxon>Pyxidicoccus</taxon>
    </lineage>
</organism>
<feature type="modified residue" description="4-aspartylphosphate" evidence="2">
    <location>
        <position position="54"/>
    </location>
</feature>
<dbReference type="PANTHER" id="PTHR44591:SF3">
    <property type="entry name" value="RESPONSE REGULATORY DOMAIN-CONTAINING PROTEIN"/>
    <property type="match status" value="1"/>
</dbReference>